<dbReference type="GO" id="GO:0005739">
    <property type="term" value="C:mitochondrion"/>
    <property type="evidence" value="ECO:0007669"/>
    <property type="project" value="TreeGrafter"/>
</dbReference>
<protein>
    <recommendedName>
        <fullName evidence="13">NADH-cytochrome b5 reductase</fullName>
        <ecNumber evidence="13">1.6.2.2</ecNumber>
    </recommendedName>
</protein>
<evidence type="ECO:0000256" key="8">
    <source>
        <dbReference type="ARBA" id="ARBA00023011"/>
    </source>
</evidence>
<keyword evidence="14" id="KW-0472">Membrane</keyword>
<dbReference type="Gene3D" id="3.40.50.80">
    <property type="entry name" value="Nucleotide-binding domain of ferredoxin-NADP reductase (FNR) module"/>
    <property type="match status" value="1"/>
</dbReference>
<feature type="binding site" evidence="12">
    <location>
        <position position="131"/>
    </location>
    <ligand>
        <name>FAD</name>
        <dbReference type="ChEBI" id="CHEBI:57692"/>
    </ligand>
</feature>
<keyword evidence="14" id="KW-1133">Transmembrane helix</keyword>
<keyword evidence="10" id="KW-1207">Sterol metabolism</keyword>
<evidence type="ECO:0000256" key="13">
    <source>
        <dbReference type="RuleBase" id="RU361226"/>
    </source>
</evidence>
<dbReference type="PROSITE" id="PS51384">
    <property type="entry name" value="FAD_FR"/>
    <property type="match status" value="1"/>
</dbReference>
<keyword evidence="14" id="KW-0812">Transmembrane</keyword>
<comment type="similarity">
    <text evidence="2 13">Belongs to the flavoprotein pyridine nucleotide cytochrome reductase family.</text>
</comment>
<dbReference type="InterPro" id="IPR017927">
    <property type="entry name" value="FAD-bd_FR_type"/>
</dbReference>
<keyword evidence="6" id="KW-0752">Steroid biosynthesis</keyword>
<evidence type="ECO:0000256" key="5">
    <source>
        <dbReference type="ARBA" id="ARBA00022827"/>
    </source>
</evidence>
<evidence type="ECO:0000256" key="7">
    <source>
        <dbReference type="ARBA" id="ARBA00023002"/>
    </source>
</evidence>
<keyword evidence="5 12" id="KW-0274">FAD</keyword>
<organism evidence="16 17">
    <name type="scientific">Hypsibius exemplaris</name>
    <name type="common">Freshwater tardigrade</name>
    <dbReference type="NCBI Taxonomy" id="2072580"/>
    <lineage>
        <taxon>Eukaryota</taxon>
        <taxon>Metazoa</taxon>
        <taxon>Ecdysozoa</taxon>
        <taxon>Tardigrada</taxon>
        <taxon>Eutardigrada</taxon>
        <taxon>Parachela</taxon>
        <taxon>Hypsibioidea</taxon>
        <taxon>Hypsibiidae</taxon>
        <taxon>Hypsibius</taxon>
    </lineage>
</organism>
<dbReference type="InterPro" id="IPR001433">
    <property type="entry name" value="OxRdtase_FAD/NAD-bd"/>
</dbReference>
<dbReference type="PRINTS" id="PR00371">
    <property type="entry name" value="FPNCR"/>
</dbReference>
<name>A0A1W0WT10_HYPEX</name>
<dbReference type="CDD" id="cd06183">
    <property type="entry name" value="cyt_b5_reduct_like"/>
    <property type="match status" value="1"/>
</dbReference>
<reference evidence="17" key="1">
    <citation type="submission" date="2017-01" db="EMBL/GenBank/DDBJ databases">
        <title>Comparative genomics of anhydrobiosis in the tardigrade Hypsibius dujardini.</title>
        <authorList>
            <person name="Yoshida Y."/>
            <person name="Koutsovoulos G."/>
            <person name="Laetsch D."/>
            <person name="Stevens L."/>
            <person name="Kumar S."/>
            <person name="Horikawa D."/>
            <person name="Ishino K."/>
            <person name="Komine S."/>
            <person name="Tomita M."/>
            <person name="Blaxter M."/>
            <person name="Arakawa K."/>
        </authorList>
    </citation>
    <scope>NUCLEOTIDE SEQUENCE [LARGE SCALE GENOMIC DNA]</scope>
    <source>
        <strain evidence="17">Z151</strain>
    </source>
</reference>
<feature type="domain" description="FAD-binding FR-type" evidence="15">
    <location>
        <begin position="43"/>
        <end position="155"/>
    </location>
</feature>
<feature type="binding site" evidence="12">
    <location>
        <position position="188"/>
    </location>
    <ligand>
        <name>FAD</name>
        <dbReference type="ChEBI" id="CHEBI:57692"/>
    </ligand>
</feature>
<evidence type="ECO:0000256" key="2">
    <source>
        <dbReference type="ARBA" id="ARBA00006105"/>
    </source>
</evidence>
<dbReference type="Gene3D" id="2.40.30.10">
    <property type="entry name" value="Translation factors"/>
    <property type="match status" value="1"/>
</dbReference>
<dbReference type="PRINTS" id="PR00406">
    <property type="entry name" value="CYTB5RDTASE"/>
</dbReference>
<dbReference type="GO" id="GO:0071949">
    <property type="term" value="F:FAD binding"/>
    <property type="evidence" value="ECO:0007669"/>
    <property type="project" value="TreeGrafter"/>
</dbReference>
<feature type="binding site" evidence="12">
    <location>
        <position position="117"/>
    </location>
    <ligand>
        <name>FAD</name>
        <dbReference type="ChEBI" id="CHEBI:57692"/>
    </ligand>
</feature>
<evidence type="ECO:0000256" key="1">
    <source>
        <dbReference type="ARBA" id="ARBA00001974"/>
    </source>
</evidence>
<feature type="transmembrane region" description="Helical" evidence="14">
    <location>
        <begin position="6"/>
        <end position="29"/>
    </location>
</feature>
<dbReference type="SUPFAM" id="SSF52343">
    <property type="entry name" value="Ferredoxin reductase-like, C-terminal NADP-linked domain"/>
    <property type="match status" value="1"/>
</dbReference>
<dbReference type="EC" id="1.6.2.2" evidence="13"/>
<dbReference type="Pfam" id="PF00175">
    <property type="entry name" value="NAD_binding_1"/>
    <property type="match status" value="1"/>
</dbReference>
<dbReference type="InterPro" id="IPR008333">
    <property type="entry name" value="Cbr1-like_FAD-bd_dom"/>
</dbReference>
<dbReference type="PANTHER" id="PTHR19370:SF185">
    <property type="entry name" value="NADH-CYTOCHROME B5 REDUCTASE"/>
    <property type="match status" value="1"/>
</dbReference>
<dbReference type="AlphaFoldDB" id="A0A1W0WT10"/>
<feature type="binding site" evidence="12">
    <location>
        <position position="114"/>
    </location>
    <ligand>
        <name>FAD</name>
        <dbReference type="ChEBI" id="CHEBI:57692"/>
    </ligand>
</feature>
<proteinExistence type="inferred from homology"/>
<feature type="binding site" evidence="12">
    <location>
        <position position="95"/>
    </location>
    <ligand>
        <name>FAD</name>
        <dbReference type="ChEBI" id="CHEBI:57692"/>
    </ligand>
</feature>
<keyword evidence="8" id="KW-0756">Sterol biosynthesis</keyword>
<dbReference type="Proteomes" id="UP000192578">
    <property type="component" value="Unassembled WGS sequence"/>
</dbReference>
<comment type="caution">
    <text evidence="16">The sequence shown here is derived from an EMBL/GenBank/DDBJ whole genome shotgun (WGS) entry which is preliminary data.</text>
</comment>
<dbReference type="InterPro" id="IPR039261">
    <property type="entry name" value="FNR_nucleotide-bd"/>
</dbReference>
<dbReference type="SUPFAM" id="SSF63380">
    <property type="entry name" value="Riboflavin synthase domain-like"/>
    <property type="match status" value="1"/>
</dbReference>
<keyword evidence="4 12" id="KW-0285">Flavoprotein</keyword>
<evidence type="ECO:0000259" key="15">
    <source>
        <dbReference type="PROSITE" id="PS51384"/>
    </source>
</evidence>
<evidence type="ECO:0000256" key="4">
    <source>
        <dbReference type="ARBA" id="ARBA00022630"/>
    </source>
</evidence>
<gene>
    <name evidence="16" type="ORF">BV898_07537</name>
</gene>
<accession>A0A1W0WT10</accession>
<keyword evidence="3" id="KW-0444">Lipid biosynthesis</keyword>
<feature type="binding site" evidence="12">
    <location>
        <position position="129"/>
    </location>
    <ligand>
        <name>FAD</name>
        <dbReference type="ChEBI" id="CHEBI:57692"/>
    </ligand>
</feature>
<dbReference type="InterPro" id="IPR017938">
    <property type="entry name" value="Riboflavin_synthase-like_b-brl"/>
</dbReference>
<keyword evidence="11" id="KW-0753">Steroid metabolism</keyword>
<dbReference type="InterPro" id="IPR001709">
    <property type="entry name" value="Flavoprot_Pyr_Nucl_cyt_Rdtase"/>
</dbReference>
<evidence type="ECO:0000256" key="14">
    <source>
        <dbReference type="SAM" id="Phobius"/>
    </source>
</evidence>
<evidence type="ECO:0000256" key="9">
    <source>
        <dbReference type="ARBA" id="ARBA00023027"/>
    </source>
</evidence>
<dbReference type="InterPro" id="IPR001834">
    <property type="entry name" value="CBR-like"/>
</dbReference>
<dbReference type="GO" id="GO:0016126">
    <property type="term" value="P:sterol biosynthetic process"/>
    <property type="evidence" value="ECO:0007669"/>
    <property type="project" value="UniProtKB-KW"/>
</dbReference>
<keyword evidence="6" id="KW-0443">Lipid metabolism</keyword>
<dbReference type="PANTHER" id="PTHR19370">
    <property type="entry name" value="NADH-CYTOCHROME B5 REDUCTASE"/>
    <property type="match status" value="1"/>
</dbReference>
<dbReference type="GO" id="GO:0090524">
    <property type="term" value="F:cytochrome-b5 reductase activity, acting on NADH"/>
    <property type="evidence" value="ECO:0007669"/>
    <property type="project" value="UniProtKB-EC"/>
</dbReference>
<evidence type="ECO:0000256" key="12">
    <source>
        <dbReference type="PIRSR" id="PIRSR601834-1"/>
    </source>
</evidence>
<feature type="binding site" evidence="12">
    <location>
        <position position="97"/>
    </location>
    <ligand>
        <name>FAD</name>
        <dbReference type="ChEBI" id="CHEBI:57692"/>
    </ligand>
</feature>
<keyword evidence="9 13" id="KW-0520">NAD</keyword>
<comment type="cofactor">
    <cofactor evidence="1 12 13">
        <name>FAD</name>
        <dbReference type="ChEBI" id="CHEBI:57692"/>
    </cofactor>
</comment>
<dbReference type="EMBL" id="MTYJ01000050">
    <property type="protein sequence ID" value="OQV18334.1"/>
    <property type="molecule type" value="Genomic_DNA"/>
</dbReference>
<comment type="catalytic activity">
    <reaction evidence="13">
        <text>2 Fe(III)-[cytochrome b5] + NADH = 2 Fe(II)-[cytochrome b5] + NAD(+) + H(+)</text>
        <dbReference type="Rhea" id="RHEA:46680"/>
        <dbReference type="Rhea" id="RHEA-COMP:10438"/>
        <dbReference type="Rhea" id="RHEA-COMP:10439"/>
        <dbReference type="ChEBI" id="CHEBI:15378"/>
        <dbReference type="ChEBI" id="CHEBI:29033"/>
        <dbReference type="ChEBI" id="CHEBI:29034"/>
        <dbReference type="ChEBI" id="CHEBI:57540"/>
        <dbReference type="ChEBI" id="CHEBI:57945"/>
        <dbReference type="EC" id="1.6.2.2"/>
    </reaction>
</comment>
<dbReference type="Pfam" id="PF00970">
    <property type="entry name" value="FAD_binding_6"/>
    <property type="match status" value="1"/>
</dbReference>
<feature type="binding site" evidence="12">
    <location>
        <position position="112"/>
    </location>
    <ligand>
        <name>FAD</name>
        <dbReference type="ChEBI" id="CHEBI:57692"/>
    </ligand>
</feature>
<dbReference type="FunFam" id="3.40.50.80:FF:000005">
    <property type="entry name" value="NADH-cytochrome b5 reductase"/>
    <property type="match status" value="1"/>
</dbReference>
<evidence type="ECO:0000256" key="11">
    <source>
        <dbReference type="ARBA" id="ARBA00023221"/>
    </source>
</evidence>
<dbReference type="OrthoDB" id="432685at2759"/>
<evidence type="ECO:0000256" key="10">
    <source>
        <dbReference type="ARBA" id="ARBA00023166"/>
    </source>
</evidence>
<dbReference type="FunFam" id="2.40.30.10:FF:000021">
    <property type="entry name" value="NADH-cytochrome b5 reductase"/>
    <property type="match status" value="1"/>
</dbReference>
<feature type="binding site" evidence="12">
    <location>
        <position position="96"/>
    </location>
    <ligand>
        <name>FAD</name>
        <dbReference type="ChEBI" id="CHEBI:57692"/>
    </ligand>
</feature>
<keyword evidence="17" id="KW-1185">Reference proteome</keyword>
<evidence type="ECO:0000256" key="3">
    <source>
        <dbReference type="ARBA" id="ARBA00022516"/>
    </source>
</evidence>
<evidence type="ECO:0000313" key="17">
    <source>
        <dbReference type="Proteomes" id="UP000192578"/>
    </source>
</evidence>
<evidence type="ECO:0000256" key="6">
    <source>
        <dbReference type="ARBA" id="ARBA00022955"/>
    </source>
</evidence>
<keyword evidence="7 13" id="KW-0560">Oxidoreductase</keyword>
<feature type="binding site" evidence="12">
    <location>
        <position position="130"/>
    </location>
    <ligand>
        <name>FAD</name>
        <dbReference type="ChEBI" id="CHEBI:57692"/>
    </ligand>
</feature>
<sequence>MPSNSVLTMEVILSVGLAAAVTFFVLRLLRSKTKKLKALVDPEAKIALPLIEKKIVSHDTRIFRFGLPTAEHCLGLPIGQHIFLTAKIDGKTVIRPYTPISSDDDLGYTDLLVKVYFANTHPKYPEGGKMSQHLEKLELGQTIDVRGPNGLLEYQGKGKMAIKAAKKSISKVSSVKRVGMIAGGTGITPMMQIIRHAFKDPSDATEIWLLFANQTEDDILLRNELEQLAVQYPTKFHLWFTVDRAPPGWKYSEGFVSEEMIREHLPSPGNDVLILLCGPPPMIQFACMPNLDKLNFSQEARFSF</sequence>
<evidence type="ECO:0000313" key="16">
    <source>
        <dbReference type="EMBL" id="OQV18334.1"/>
    </source>
</evidence>